<accession>A0A6S6TCC5</accession>
<organism evidence="3">
    <name type="scientific">uncultured Sulfurovum sp</name>
    <dbReference type="NCBI Taxonomy" id="269237"/>
    <lineage>
        <taxon>Bacteria</taxon>
        <taxon>Pseudomonadati</taxon>
        <taxon>Campylobacterota</taxon>
        <taxon>Epsilonproteobacteria</taxon>
        <taxon>Campylobacterales</taxon>
        <taxon>Sulfurovaceae</taxon>
        <taxon>Sulfurovum</taxon>
        <taxon>environmental samples</taxon>
    </lineage>
</organism>
<protein>
    <recommendedName>
        <fullName evidence="2">Double Cache domain-containing protein</fullName>
    </recommendedName>
</protein>
<evidence type="ECO:0000259" key="2">
    <source>
        <dbReference type="Pfam" id="PF14827"/>
    </source>
</evidence>
<dbReference type="InterPro" id="IPR029150">
    <property type="entry name" value="dCache_3"/>
</dbReference>
<dbReference type="EMBL" id="CACVAZ010000090">
    <property type="protein sequence ID" value="CAA6814179.1"/>
    <property type="molecule type" value="Genomic_DNA"/>
</dbReference>
<keyword evidence="1" id="KW-0812">Transmembrane</keyword>
<dbReference type="AlphaFoldDB" id="A0A6S6TCC5"/>
<keyword evidence="1" id="KW-1133">Transmembrane helix</keyword>
<name>A0A6S6TCC5_9BACT</name>
<keyword evidence="1" id="KW-0472">Membrane</keyword>
<feature type="domain" description="Double Cache" evidence="2">
    <location>
        <begin position="59"/>
        <end position="211"/>
    </location>
</feature>
<proteinExistence type="predicted"/>
<dbReference type="Pfam" id="PF14827">
    <property type="entry name" value="dCache_3"/>
    <property type="match status" value="1"/>
</dbReference>
<gene>
    <name evidence="3" type="ORF">HELGO_WM16727</name>
</gene>
<evidence type="ECO:0000313" key="3">
    <source>
        <dbReference type="EMBL" id="CAA6814179.1"/>
    </source>
</evidence>
<sequence>MLHYNEIMKPVFKFYFIISFIILLLLLGLIWFFSQESNKDKLQELRRFTVANFEEECNYQKDDLLRFSLALSERDSLKEALLKENQEEAYQLLYDISNKFSTDTGIKKLRLQLISNNLEIFAQNWKNDDEGKELKGFRKDLVELKKNQKSKVAIETGRRLTFKATIPMKRDEQVIGYLEVIQFIDGFVEKLRTQGIELFVLMDKKYIIADSLMKDFPYLKGYVIANENYDRRLKQKSESFSWKVLERLGHYEEEGRFFILKEMLNSEEVVIGKYLMILRKEIFIAYKNSYQDTSIITRFSDKDIDKYIKHLNNLAGSYRTIQDKELLELFPKLYKKDKIFLKESAKGLLQNYSKDELIDIILENAHREEKRGVIR</sequence>
<evidence type="ECO:0000256" key="1">
    <source>
        <dbReference type="SAM" id="Phobius"/>
    </source>
</evidence>
<feature type="transmembrane region" description="Helical" evidence="1">
    <location>
        <begin position="12"/>
        <end position="33"/>
    </location>
</feature>
<reference evidence="3" key="1">
    <citation type="submission" date="2020-01" db="EMBL/GenBank/DDBJ databases">
        <authorList>
            <person name="Meier V. D."/>
            <person name="Meier V D."/>
        </authorList>
    </citation>
    <scope>NUCLEOTIDE SEQUENCE</scope>
    <source>
        <strain evidence="3">HLG_WM_MAG_02</strain>
    </source>
</reference>